<feature type="coiled-coil region" evidence="2">
    <location>
        <begin position="183"/>
        <end position="272"/>
    </location>
</feature>
<evidence type="ECO:0000313" key="4">
    <source>
        <dbReference type="EMBL" id="UYP44661.1"/>
    </source>
</evidence>
<feature type="coiled-coil region" evidence="2">
    <location>
        <begin position="506"/>
        <end position="567"/>
    </location>
</feature>
<accession>A0ABY6HML9</accession>
<dbReference type="EMBL" id="CP104013">
    <property type="protein sequence ID" value="UYP44661.1"/>
    <property type="molecule type" value="Genomic_DNA"/>
</dbReference>
<dbReference type="Gene3D" id="3.40.50.300">
    <property type="entry name" value="P-loop containing nucleotide triphosphate hydrolases"/>
    <property type="match status" value="2"/>
</dbReference>
<feature type="coiled-coil region" evidence="2">
    <location>
        <begin position="680"/>
        <end position="745"/>
    </location>
</feature>
<evidence type="ECO:0000259" key="3">
    <source>
        <dbReference type="Pfam" id="PF13476"/>
    </source>
</evidence>
<proteinExistence type="predicted"/>
<evidence type="ECO:0000256" key="1">
    <source>
        <dbReference type="ARBA" id="ARBA00023054"/>
    </source>
</evidence>
<dbReference type="PANTHER" id="PTHR32114">
    <property type="entry name" value="ABC TRANSPORTER ABCH.3"/>
    <property type="match status" value="1"/>
</dbReference>
<dbReference type="InterPro" id="IPR027417">
    <property type="entry name" value="P-loop_NTPase"/>
</dbReference>
<evidence type="ECO:0000313" key="5">
    <source>
        <dbReference type="Proteomes" id="UP001208689"/>
    </source>
</evidence>
<evidence type="ECO:0000256" key="2">
    <source>
        <dbReference type="SAM" id="Coils"/>
    </source>
</evidence>
<feature type="domain" description="Rad50/SbcC-type AAA" evidence="3">
    <location>
        <begin position="5"/>
        <end position="266"/>
    </location>
</feature>
<dbReference type="SUPFAM" id="SSF52540">
    <property type="entry name" value="P-loop containing nucleoside triphosphate hydrolases"/>
    <property type="match status" value="1"/>
</dbReference>
<gene>
    <name evidence="4" type="ORF">NEF87_000946</name>
</gene>
<organism evidence="4 5">
    <name type="scientific">Candidatus Lokiarchaeum ossiferum</name>
    <dbReference type="NCBI Taxonomy" id="2951803"/>
    <lineage>
        <taxon>Archaea</taxon>
        <taxon>Promethearchaeati</taxon>
        <taxon>Promethearchaeota</taxon>
        <taxon>Promethearchaeia</taxon>
        <taxon>Promethearchaeales</taxon>
        <taxon>Promethearchaeaceae</taxon>
        <taxon>Candidatus Lokiarchaeum</taxon>
    </lineage>
</organism>
<dbReference type="Proteomes" id="UP001208689">
    <property type="component" value="Chromosome"/>
</dbReference>
<protein>
    <submittedName>
        <fullName evidence="4">DNA double-strand break repair Rad50 ATPase</fullName>
    </submittedName>
</protein>
<keyword evidence="5" id="KW-1185">Reference proteome</keyword>
<reference evidence="4" key="1">
    <citation type="submission" date="2022-09" db="EMBL/GenBank/DDBJ databases">
        <title>Actin cytoskeleton and complex cell architecture in an #Asgard archaeon.</title>
        <authorList>
            <person name="Ponce Toledo R.I."/>
            <person name="Schleper C."/>
            <person name="Rodrigues Oliveira T."/>
            <person name="Wollweber F."/>
            <person name="Xu J."/>
            <person name="Rittmann S."/>
            <person name="Klingl A."/>
            <person name="Pilhofer M."/>
        </authorList>
    </citation>
    <scope>NUCLEOTIDE SEQUENCE</scope>
    <source>
        <strain evidence="4">B-35</strain>
    </source>
</reference>
<name>A0ABY6HML9_9ARCH</name>
<feature type="coiled-coil region" evidence="2">
    <location>
        <begin position="416"/>
        <end position="450"/>
    </location>
</feature>
<dbReference type="InterPro" id="IPR038729">
    <property type="entry name" value="Rad50/SbcC_AAA"/>
</dbReference>
<dbReference type="Pfam" id="PF13476">
    <property type="entry name" value="AAA_23"/>
    <property type="match status" value="1"/>
</dbReference>
<feature type="coiled-coil region" evidence="2">
    <location>
        <begin position="303"/>
        <end position="375"/>
    </location>
</feature>
<keyword evidence="1 2" id="KW-0175">Coiled coil</keyword>
<dbReference type="PANTHER" id="PTHR32114:SF2">
    <property type="entry name" value="ABC TRANSPORTER ABCH.3"/>
    <property type="match status" value="1"/>
</dbReference>
<sequence length="902" mass="105150">MIIEKIQLRNITTHKDTTISFQNGLNVLAGANGTGKSTVLKMIGHNLFDFLPAKSQNVYVRDAPDAGKSGLVKIWVRGVDDHPFLIERSVARKPNTIKVTDLLTSTIIDKIHNKANLQKWLKIQTGINQEHDLSKLFQNAIGVEQGTFTEPFLRRPSDRKDFFNPLLNVEIYNKIYKKSASIVKEFNEEINEYKLEIKGYKTQLERKVVLEKSLNRLQAEILDNTTKKKILSQEFTKIQSKYQKSKQIKEQIEKLQRNISELTQEQTNIAQQSSIITSQRQESEKAKEICQQNLSPAQEFIKIKKIEEELITKKEKFDRLMKTQHTLEKNLTTIQTKIEAFQKQKEEIENLKESYQNLKKDYETYQKNSLRLEQIQQLSTQTRMKRDIYEKQSKNILTTQKSIDDIKQKIVKIPELRTLVDQMEKVQEELTKIEKQISVLLTQKKEYEKNKESSKDGKCPFLGSKCQNIEGESLTTYFEKLLATNFQALQKSNQHRKTLISQFQKCKEAQQSLDRLKLLEAQVQQKLELVNQLKLENVAIKVFLDENRNVKTELDSLQKKQISLKSKAEQYQIVHSKITTDLPILNKKISVMRENRKPIEAKIAPILKYLQENNSISEKLGQVRTTLKKLLPSYEKYQTNLQQSRKLPAILEQLDNLKQKSIVNQKKLKQIQVTHQNLNKQFDLHDFDKLEQKKEKLNNELTMIKQDILNKTQQQHELEREFQDLLKIENKLSDIIKDFENLENALAFTQTIRDWFREAGPKITGALLNNINRLASELFRDLMGLDGVKLIWQEDFDVLVISSQNERVFSQLSGGEQMAVALAIRLAILRILTSIDFAFFDEPTTNLDTIKRQNLAKCIQNVRGFRQLFVISHDDTFEENADHVIRFEKDESETTKVDFLKV</sequence>